<evidence type="ECO:0000313" key="1">
    <source>
        <dbReference type="EMBL" id="AIF84141.1"/>
    </source>
</evidence>
<name>A0A075MRG5_9ARCH</name>
<reference evidence="1 2" key="1">
    <citation type="journal article" date="2014" name="PLoS ONE">
        <title>Genome Sequence of Candidatus Nitrososphaera evergladensis from Group I.1b Enriched from Everglades Soil Reveals Novel Genomic Features of the Ammonia-Oxidizing Archaea.</title>
        <authorList>
            <person name="Zhalnina K.V."/>
            <person name="Dias R."/>
            <person name="Leonard M.T."/>
            <person name="Dorr de Quadros P."/>
            <person name="Camargo F.A."/>
            <person name="Drew J.C."/>
            <person name="Farmerie W.G."/>
            <person name="Daroub S.H."/>
            <person name="Triplett E.W."/>
        </authorList>
    </citation>
    <scope>NUCLEOTIDE SEQUENCE [LARGE SCALE GENOMIC DNA]</scope>
    <source>
        <strain evidence="1 2">SR1</strain>
    </source>
</reference>
<organism evidence="1 2">
    <name type="scientific">Candidatus Nitrososphaera evergladensis SR1</name>
    <dbReference type="NCBI Taxonomy" id="1459636"/>
    <lineage>
        <taxon>Archaea</taxon>
        <taxon>Nitrososphaerota</taxon>
        <taxon>Nitrososphaeria</taxon>
        <taxon>Nitrososphaerales</taxon>
        <taxon>Nitrososphaeraceae</taxon>
        <taxon>Nitrososphaera</taxon>
    </lineage>
</organism>
<evidence type="ECO:0000313" key="2">
    <source>
        <dbReference type="Proteomes" id="UP000028194"/>
    </source>
</evidence>
<dbReference type="AlphaFoldDB" id="A0A075MRG5"/>
<keyword evidence="2" id="KW-1185">Reference proteome</keyword>
<gene>
    <name evidence="1" type="ORF">NTE_02085</name>
</gene>
<accession>A0A075MRG5</accession>
<sequence>MIDNVFILKIEAGLYMLFDNSISPKYIISVSVYDASRQPESWQEPFLHNIAVAIATFKDILMNKCKYIHH</sequence>
<proteinExistence type="predicted"/>
<dbReference type="HOGENOM" id="CLU_2747968_0_0_2"/>
<dbReference type="EMBL" id="CP007174">
    <property type="protein sequence ID" value="AIF84141.1"/>
    <property type="molecule type" value="Genomic_DNA"/>
</dbReference>
<dbReference type="STRING" id="1459636.NTE_02085"/>
<dbReference type="Proteomes" id="UP000028194">
    <property type="component" value="Chromosome"/>
</dbReference>
<dbReference type="KEGG" id="nev:NTE_02085"/>
<protein>
    <submittedName>
        <fullName evidence="1">Uncharacterized protein</fullName>
    </submittedName>
</protein>